<proteinExistence type="predicted"/>
<dbReference type="OrthoDB" id="2986513at2"/>
<accession>A0A2W1LH24</accession>
<gene>
    <name evidence="1" type="ORF">DNH61_18110</name>
</gene>
<organism evidence="1 2">
    <name type="scientific">Paenibacillus sambharensis</name>
    <dbReference type="NCBI Taxonomy" id="1803190"/>
    <lineage>
        <taxon>Bacteria</taxon>
        <taxon>Bacillati</taxon>
        <taxon>Bacillota</taxon>
        <taxon>Bacilli</taxon>
        <taxon>Bacillales</taxon>
        <taxon>Paenibacillaceae</taxon>
        <taxon>Paenibacillus</taxon>
    </lineage>
</organism>
<dbReference type="EMBL" id="QKRB01000053">
    <property type="protein sequence ID" value="PZD94325.1"/>
    <property type="molecule type" value="Genomic_DNA"/>
</dbReference>
<dbReference type="Proteomes" id="UP000249522">
    <property type="component" value="Unassembled WGS sequence"/>
</dbReference>
<evidence type="ECO:0000313" key="1">
    <source>
        <dbReference type="EMBL" id="PZD94325.1"/>
    </source>
</evidence>
<sequence>MELFAVTLGAVSEEKLSCLTRCLSDAFADLHRETADIGYWEVDADHGRLAYISRTPAAATDTNRKLVHSLAASGMAAYIMTETEPLLLRTIARKQFRYEHDEDLDRIIWHCRQQLDGPEADSDEEAGMLWDPEAKARRKSLIAGELEQFLANQHRVHLEGFITFRLSSYWQELREVVEYAVDEFVMDKQYQEFISLLRYFVCLQEPKLELLHVIHRNDNDFAFYDAQYEPIEHRQVDRIVADMLEAEMNVEDMVVSNLISISPQEIIIHTREPEQQVIRTIESIFDSRVTICTSCRTCRPAFDGHVQPRDQRLT</sequence>
<evidence type="ECO:0000313" key="2">
    <source>
        <dbReference type="Proteomes" id="UP000249522"/>
    </source>
</evidence>
<dbReference type="RefSeq" id="WP_111148094.1">
    <property type="nucleotide sequence ID" value="NZ_QKRB01000053.1"/>
</dbReference>
<name>A0A2W1LH24_9BACL</name>
<keyword evidence="2" id="KW-1185">Reference proteome</keyword>
<dbReference type="AlphaFoldDB" id="A0A2W1LH24"/>
<reference evidence="1 2" key="1">
    <citation type="submission" date="2018-06" db="EMBL/GenBank/DDBJ databases">
        <title>Paenibacillus imtechensis sp. nov.</title>
        <authorList>
            <person name="Pinnaka A.K."/>
            <person name="Singh H."/>
            <person name="Kaur M."/>
        </authorList>
    </citation>
    <scope>NUCLEOTIDE SEQUENCE [LARGE SCALE GENOMIC DNA]</scope>
    <source>
        <strain evidence="1 2">SMB1</strain>
    </source>
</reference>
<dbReference type="Pfam" id="PF08812">
    <property type="entry name" value="YtxC"/>
    <property type="match status" value="1"/>
</dbReference>
<protein>
    <submittedName>
        <fullName evidence="1">Sporulation protein</fullName>
    </submittedName>
</protein>
<dbReference type="InterPro" id="IPR014199">
    <property type="entry name" value="Spore_YtxC"/>
</dbReference>
<comment type="caution">
    <text evidence="1">The sequence shown here is derived from an EMBL/GenBank/DDBJ whole genome shotgun (WGS) entry which is preliminary data.</text>
</comment>